<reference evidence="9 10" key="1">
    <citation type="submission" date="2016-10" db="EMBL/GenBank/DDBJ databases">
        <authorList>
            <person name="de Groot N.N."/>
        </authorList>
    </citation>
    <scope>NUCLEOTIDE SEQUENCE [LARGE SCALE GENOMIC DNA]</scope>
    <source>
        <strain evidence="9 10">Nm1</strain>
    </source>
</reference>
<gene>
    <name evidence="9" type="ORF">SAMN05421881_101829</name>
</gene>
<dbReference type="EMBL" id="FNOY01000018">
    <property type="protein sequence ID" value="SDY10716.1"/>
    <property type="molecule type" value="Genomic_DNA"/>
</dbReference>
<dbReference type="SUPFAM" id="SSF111321">
    <property type="entry name" value="AF1104-like"/>
    <property type="match status" value="1"/>
</dbReference>
<evidence type="ECO:0000259" key="8">
    <source>
        <dbReference type="Pfam" id="PF01937"/>
    </source>
</evidence>
<comment type="catalytic activity">
    <reaction evidence="7">
        <text>beta-D-fructose 6-phosphate = dihydroxyacetone + D-glyceraldehyde 3-phosphate</text>
        <dbReference type="Rhea" id="RHEA:28002"/>
        <dbReference type="ChEBI" id="CHEBI:16016"/>
        <dbReference type="ChEBI" id="CHEBI:57634"/>
        <dbReference type="ChEBI" id="CHEBI:59776"/>
    </reaction>
</comment>
<evidence type="ECO:0000256" key="7">
    <source>
        <dbReference type="ARBA" id="ARBA00048809"/>
    </source>
</evidence>
<feature type="domain" description="Damage-control phosphatase ARMT1-like metal-binding" evidence="8">
    <location>
        <begin position="26"/>
        <end position="351"/>
    </location>
</feature>
<evidence type="ECO:0000256" key="6">
    <source>
        <dbReference type="ARBA" id="ARBA00023211"/>
    </source>
</evidence>
<dbReference type="STRING" id="44576.SAMN05421881_101829"/>
<dbReference type="GO" id="GO:0006974">
    <property type="term" value="P:DNA damage response"/>
    <property type="evidence" value="ECO:0007669"/>
    <property type="project" value="TreeGrafter"/>
</dbReference>
<dbReference type="InterPro" id="IPR002791">
    <property type="entry name" value="ARMT1-like_metal-bd"/>
</dbReference>
<dbReference type="RefSeq" id="WP_090413355.1">
    <property type="nucleotide sequence ID" value="NZ_FNOY01000018.1"/>
</dbReference>
<keyword evidence="10" id="KW-1185">Reference proteome</keyword>
<dbReference type="Proteomes" id="UP000198640">
    <property type="component" value="Unassembled WGS sequence"/>
</dbReference>
<organism evidence="9 10">
    <name type="scientific">Nitrosomonas halophila</name>
    <dbReference type="NCBI Taxonomy" id="44576"/>
    <lineage>
        <taxon>Bacteria</taxon>
        <taxon>Pseudomonadati</taxon>
        <taxon>Pseudomonadota</taxon>
        <taxon>Betaproteobacteria</taxon>
        <taxon>Nitrosomonadales</taxon>
        <taxon>Nitrosomonadaceae</taxon>
        <taxon>Nitrosomonas</taxon>
    </lineage>
</organism>
<evidence type="ECO:0000256" key="5">
    <source>
        <dbReference type="ARBA" id="ARBA00022801"/>
    </source>
</evidence>
<comment type="similarity">
    <text evidence="3">Belongs to the damage-control phosphatase family. Sugar phosphate phosphatase III subfamily.</text>
</comment>
<comment type="cofactor">
    <cofactor evidence="2">
        <name>Mn(2+)</name>
        <dbReference type="ChEBI" id="CHEBI:29035"/>
    </cofactor>
</comment>
<dbReference type="GO" id="GO:0016791">
    <property type="term" value="F:phosphatase activity"/>
    <property type="evidence" value="ECO:0007669"/>
    <property type="project" value="TreeGrafter"/>
</dbReference>
<dbReference type="PANTHER" id="PTHR12260:SF6">
    <property type="entry name" value="DAMAGE-CONTROL PHOSPHATASE ARMT1"/>
    <property type="match status" value="1"/>
</dbReference>
<evidence type="ECO:0000313" key="9">
    <source>
        <dbReference type="EMBL" id="SDY10716.1"/>
    </source>
</evidence>
<evidence type="ECO:0000256" key="3">
    <source>
        <dbReference type="ARBA" id="ARBA00009519"/>
    </source>
</evidence>
<evidence type="ECO:0000256" key="2">
    <source>
        <dbReference type="ARBA" id="ARBA00001936"/>
    </source>
</evidence>
<dbReference type="Gene3D" id="3.40.50.10880">
    <property type="entry name" value="Uncharacterised protein PF01937, DUF89, domain 3"/>
    <property type="match status" value="1"/>
</dbReference>
<accession>A0A1H3H5D3</accession>
<evidence type="ECO:0000256" key="1">
    <source>
        <dbReference type="ARBA" id="ARBA00001326"/>
    </source>
</evidence>
<dbReference type="InterPro" id="IPR039763">
    <property type="entry name" value="ARMT1"/>
</dbReference>
<dbReference type="AlphaFoldDB" id="A0A1H3H5D3"/>
<dbReference type="GO" id="GO:0046872">
    <property type="term" value="F:metal ion binding"/>
    <property type="evidence" value="ECO:0007669"/>
    <property type="project" value="UniProtKB-KW"/>
</dbReference>
<evidence type="ECO:0000256" key="4">
    <source>
        <dbReference type="ARBA" id="ARBA00022723"/>
    </source>
</evidence>
<comment type="catalytic activity">
    <reaction evidence="1">
        <text>beta-D-fructose 1-phosphate + H2O = D-fructose + phosphate</text>
        <dbReference type="Rhea" id="RHEA:35603"/>
        <dbReference type="ChEBI" id="CHEBI:15377"/>
        <dbReference type="ChEBI" id="CHEBI:37721"/>
        <dbReference type="ChEBI" id="CHEBI:43474"/>
        <dbReference type="ChEBI" id="CHEBI:138881"/>
    </reaction>
</comment>
<dbReference type="OrthoDB" id="146189at2"/>
<evidence type="ECO:0000313" key="10">
    <source>
        <dbReference type="Proteomes" id="UP000198640"/>
    </source>
</evidence>
<dbReference type="PANTHER" id="PTHR12260">
    <property type="entry name" value="DAMAGE-CONTROL PHOSPHATASE ARMT1"/>
    <property type="match status" value="1"/>
</dbReference>
<dbReference type="Pfam" id="PF01937">
    <property type="entry name" value="ARMT1-like_dom"/>
    <property type="match status" value="1"/>
</dbReference>
<keyword evidence="6" id="KW-0464">Manganese</keyword>
<dbReference type="InterPro" id="IPR036075">
    <property type="entry name" value="ARMT-1-like_metal-bd_sf"/>
</dbReference>
<sequence>MPTDIIHPMPAKLSPEEPGSFAAFTLAQRMPAILDGLQAHADASTRQALHQLAAEIPQGCITPLPAAMFGELGQFIAPHCGLRWHEVPFLDVELYFYARILLAFGYTPAIAADPFAAVKFRATQQAIELLAGTPGYSDPARSLTAIIRWAVTSNSADLSQLTAADQNQISLLVDDSQAVADLLHAAPRRIDFVLDNAGLDALADLLLIRALCRKGLRVAAHVRPYPMFVSDLTLPDLEHLLATLAGNPVASIQQLGEELIAAIQSGQLTIHASPALGLPICFCEDRARTAATFGDADLVIFKGDLNYRYFAGDRHWPHTTPRQPFAERFGRPAIALRTLKSEVLVGLSVEAQAQTGQLEPAWLTNGCHGIIQVFSGNCL</sequence>
<keyword evidence="4" id="KW-0479">Metal-binding</keyword>
<keyword evidence="5" id="KW-0378">Hydrolase</keyword>
<name>A0A1H3H5D3_9PROT</name>
<proteinExistence type="inferred from homology"/>
<protein>
    <recommendedName>
        <fullName evidence="8">Damage-control phosphatase ARMT1-like metal-binding domain-containing protein</fullName>
    </recommendedName>
</protein>